<sequence length="117" mass="13692">MTDKERTVLDCIRRPDCCGGLEELIKSLDHFTSLDIAKLDEYLDRFGERSLVQRTGFILDYLKDRIRVPGEYMNDLKSRVGSRVYYLTPDMKPGNSKLNKTWNVFVPRNIEEVARFV</sequence>
<comment type="caution">
    <text evidence="1">The sequence shown here is derived from an EMBL/GenBank/DDBJ whole genome shotgun (WGS) entry which is preliminary data.</text>
</comment>
<name>X1HL07_9ZZZZ</name>
<accession>X1HL07</accession>
<dbReference type="AlphaFoldDB" id="X1HL07"/>
<gene>
    <name evidence="1" type="ORF">S03H2_17276</name>
</gene>
<evidence type="ECO:0000313" key="1">
    <source>
        <dbReference type="EMBL" id="GAH45968.1"/>
    </source>
</evidence>
<protein>
    <recommendedName>
        <fullName evidence="2">AbiEi antitoxin C-terminal domain-containing protein</fullName>
    </recommendedName>
</protein>
<organism evidence="1">
    <name type="scientific">marine sediment metagenome</name>
    <dbReference type="NCBI Taxonomy" id="412755"/>
    <lineage>
        <taxon>unclassified sequences</taxon>
        <taxon>metagenomes</taxon>
        <taxon>ecological metagenomes</taxon>
    </lineage>
</organism>
<proteinExistence type="predicted"/>
<evidence type="ECO:0008006" key="2">
    <source>
        <dbReference type="Google" id="ProtNLM"/>
    </source>
</evidence>
<reference evidence="1" key="1">
    <citation type="journal article" date="2014" name="Front. Microbiol.">
        <title>High frequency of phylogenetically diverse reductive dehalogenase-homologous genes in deep subseafloor sedimentary metagenomes.</title>
        <authorList>
            <person name="Kawai M."/>
            <person name="Futagami T."/>
            <person name="Toyoda A."/>
            <person name="Takaki Y."/>
            <person name="Nishi S."/>
            <person name="Hori S."/>
            <person name="Arai W."/>
            <person name="Tsubouchi T."/>
            <person name="Morono Y."/>
            <person name="Uchiyama I."/>
            <person name="Ito T."/>
            <person name="Fujiyama A."/>
            <person name="Inagaki F."/>
            <person name="Takami H."/>
        </authorList>
    </citation>
    <scope>NUCLEOTIDE SEQUENCE</scope>
    <source>
        <strain evidence="1">Expedition CK06-06</strain>
    </source>
</reference>
<dbReference type="EMBL" id="BARU01008895">
    <property type="protein sequence ID" value="GAH45968.1"/>
    <property type="molecule type" value="Genomic_DNA"/>
</dbReference>